<dbReference type="AlphaFoldDB" id="A0A126UY04"/>
<dbReference type="GO" id="GO:0019146">
    <property type="term" value="F:arabinose-5-phosphate isomerase activity"/>
    <property type="evidence" value="ECO:0007669"/>
    <property type="project" value="UniProtKB-ARBA"/>
</dbReference>
<dbReference type="PANTHER" id="PTHR42745">
    <property type="match status" value="1"/>
</dbReference>
<feature type="domain" description="SIS" evidence="9">
    <location>
        <begin position="40"/>
        <end position="183"/>
    </location>
</feature>
<protein>
    <submittedName>
        <fullName evidence="10">D-arabinose 5-phosphate</fullName>
    </submittedName>
</protein>
<dbReference type="GO" id="GO:0097367">
    <property type="term" value="F:carbohydrate derivative binding"/>
    <property type="evidence" value="ECO:0007669"/>
    <property type="project" value="InterPro"/>
</dbReference>
<name>A0A126UY04_9RHOB</name>
<dbReference type="EMBL" id="CP014327">
    <property type="protein sequence ID" value="AML50952.1"/>
    <property type="molecule type" value="Genomic_DNA"/>
</dbReference>
<dbReference type="InterPro" id="IPR035474">
    <property type="entry name" value="SIS_Kpsf"/>
</dbReference>
<evidence type="ECO:0000256" key="6">
    <source>
        <dbReference type="PIRSR" id="PIRSR004692-3"/>
    </source>
</evidence>
<dbReference type="FunFam" id="3.40.50.10490:FF:000011">
    <property type="entry name" value="Arabinose 5-phosphate isomerase"/>
    <property type="match status" value="1"/>
</dbReference>
<dbReference type="Pfam" id="PF01380">
    <property type="entry name" value="SIS"/>
    <property type="match status" value="1"/>
</dbReference>
<feature type="domain" description="CBS" evidence="8">
    <location>
        <begin position="270"/>
        <end position="323"/>
    </location>
</feature>
<dbReference type="GO" id="GO:1901135">
    <property type="term" value="P:carbohydrate derivative metabolic process"/>
    <property type="evidence" value="ECO:0007669"/>
    <property type="project" value="InterPro"/>
</dbReference>
<evidence type="ECO:0000313" key="10">
    <source>
        <dbReference type="EMBL" id="AML50952.1"/>
    </source>
</evidence>
<dbReference type="KEGG" id="hat:RC74_06395"/>
<keyword evidence="5" id="KW-0862">Zinc</keyword>
<evidence type="ECO:0000256" key="3">
    <source>
        <dbReference type="ARBA" id="ARBA00023122"/>
    </source>
</evidence>
<dbReference type="SMART" id="SM00116">
    <property type="entry name" value="CBS"/>
    <property type="match status" value="2"/>
</dbReference>
<keyword evidence="3 7" id="KW-0129">CBS domain</keyword>
<evidence type="ECO:0000256" key="4">
    <source>
        <dbReference type="PIRNR" id="PIRNR004692"/>
    </source>
</evidence>
<dbReference type="InterPro" id="IPR001347">
    <property type="entry name" value="SIS_dom"/>
</dbReference>
<evidence type="ECO:0000256" key="2">
    <source>
        <dbReference type="ARBA" id="ARBA00022737"/>
    </source>
</evidence>
<dbReference type="Gene3D" id="3.40.50.10490">
    <property type="entry name" value="Glucose-6-phosphate isomerase like protein, domain 1"/>
    <property type="match status" value="1"/>
</dbReference>
<evidence type="ECO:0000259" key="9">
    <source>
        <dbReference type="PROSITE" id="PS51464"/>
    </source>
</evidence>
<feature type="domain" description="CBS" evidence="8">
    <location>
        <begin position="208"/>
        <end position="268"/>
    </location>
</feature>
<dbReference type="CDD" id="cd05014">
    <property type="entry name" value="SIS_Kpsf"/>
    <property type="match status" value="1"/>
</dbReference>
<keyword evidence="2" id="KW-0677">Repeat</keyword>
<dbReference type="PROSITE" id="PS51371">
    <property type="entry name" value="CBS"/>
    <property type="match status" value="2"/>
</dbReference>
<dbReference type="Gene3D" id="3.10.580.10">
    <property type="entry name" value="CBS-domain"/>
    <property type="match status" value="1"/>
</dbReference>
<dbReference type="InterPro" id="IPR004800">
    <property type="entry name" value="KdsD/KpsF-type"/>
</dbReference>
<evidence type="ECO:0000256" key="1">
    <source>
        <dbReference type="ARBA" id="ARBA00008165"/>
    </source>
</evidence>
<reference evidence="10 11" key="1">
    <citation type="submission" date="2016-02" db="EMBL/GenBank/DDBJ databases">
        <title>Complete genome sequence of Halocynthiibacter arcticus PAMC 20958t from arctic marine sediment.</title>
        <authorList>
            <person name="Lee Y.M."/>
            <person name="Baek K."/>
            <person name="Lee H.K."/>
            <person name="Shin S.C."/>
        </authorList>
    </citation>
    <scope>NUCLEOTIDE SEQUENCE [LARGE SCALE GENOMIC DNA]</scope>
    <source>
        <strain evidence="10">PAMC 20958</strain>
    </source>
</reference>
<feature type="site" description="Catalytically relevant" evidence="6">
    <location>
        <position position="110"/>
    </location>
</feature>
<keyword evidence="5" id="KW-0479">Metal-binding</keyword>
<dbReference type="RefSeq" id="WP_039000331.1">
    <property type="nucleotide sequence ID" value="NZ_CP014327.1"/>
</dbReference>
<dbReference type="InterPro" id="IPR000644">
    <property type="entry name" value="CBS_dom"/>
</dbReference>
<feature type="binding site" evidence="5">
    <location>
        <position position="81"/>
    </location>
    <ligand>
        <name>Zn(2+)</name>
        <dbReference type="ChEBI" id="CHEBI:29105"/>
    </ligand>
</feature>
<dbReference type="Pfam" id="PF00571">
    <property type="entry name" value="CBS"/>
    <property type="match status" value="2"/>
</dbReference>
<sequence length="323" mass="34079">MTQPRLSPEIINAIGARVLLSEGEALVHFAQNLTPEFHVAVEKMLKCEGRIILSGIGKSGHVARKISSTLASTGTPSFYVHPSEASHGDLGMIRPEDVCILISNSGETFELGDIIAHTRRFAIPMIAITKRPESALGSASDVTLTLPDVPEACLIGMAPTTSTTLSLALGDALAVALMELREFKPENFRTYHPGGKLGAQLIKVSQLMHDGAAVPIVAAETPMSEAILTMTSKGFGIAGVVENGLLIGVVSDGDLRRNLIGLMEKTAREVATLNPVTIRGDSLAEEALRVLNSKKIGALLVVDDTNAPIGVLNIHDCLRAGVA</sequence>
<dbReference type="NCBIfam" id="TIGR00393">
    <property type="entry name" value="kpsF"/>
    <property type="match status" value="1"/>
</dbReference>
<feature type="site" description="Catalytically relevant" evidence="6">
    <location>
        <position position="192"/>
    </location>
</feature>
<dbReference type="SUPFAM" id="SSF53697">
    <property type="entry name" value="SIS domain"/>
    <property type="match status" value="1"/>
</dbReference>
<proteinExistence type="inferred from homology"/>
<evidence type="ECO:0000256" key="7">
    <source>
        <dbReference type="PROSITE-ProRule" id="PRU00703"/>
    </source>
</evidence>
<dbReference type="InterPro" id="IPR046348">
    <property type="entry name" value="SIS_dom_sf"/>
</dbReference>
<dbReference type="STRING" id="1579316.RC74_06395"/>
<evidence type="ECO:0000313" key="11">
    <source>
        <dbReference type="Proteomes" id="UP000070371"/>
    </source>
</evidence>
<dbReference type="InterPro" id="IPR046342">
    <property type="entry name" value="CBS_dom_sf"/>
</dbReference>
<dbReference type="GO" id="GO:0046872">
    <property type="term" value="F:metal ion binding"/>
    <property type="evidence" value="ECO:0007669"/>
    <property type="project" value="UniProtKB-KW"/>
</dbReference>
<dbReference type="PANTHER" id="PTHR42745:SF1">
    <property type="entry name" value="ARABINOSE 5-PHOSPHATE ISOMERASE KDSD"/>
    <property type="match status" value="1"/>
</dbReference>
<feature type="site" description="Catalytically relevant" evidence="6">
    <location>
        <position position="58"/>
    </location>
</feature>
<evidence type="ECO:0000256" key="5">
    <source>
        <dbReference type="PIRSR" id="PIRSR004692-2"/>
    </source>
</evidence>
<dbReference type="Proteomes" id="UP000070371">
    <property type="component" value="Chromosome"/>
</dbReference>
<comment type="similarity">
    <text evidence="1 4">Belongs to the SIS family. GutQ/KpsF subfamily.</text>
</comment>
<feature type="site" description="Catalytically relevant" evidence="6">
    <location>
        <position position="151"/>
    </location>
</feature>
<gene>
    <name evidence="10" type="ORF">RC74_06395</name>
</gene>
<dbReference type="PIRSF" id="PIRSF004692">
    <property type="entry name" value="KdsD_KpsF"/>
    <property type="match status" value="1"/>
</dbReference>
<keyword evidence="11" id="KW-1185">Reference proteome</keyword>
<accession>A0A126UY04</accession>
<evidence type="ECO:0000259" key="8">
    <source>
        <dbReference type="PROSITE" id="PS51371"/>
    </source>
</evidence>
<dbReference type="CDD" id="cd04604">
    <property type="entry name" value="CBS_pair_SIS_assoc"/>
    <property type="match status" value="1"/>
</dbReference>
<dbReference type="GO" id="GO:0005975">
    <property type="term" value="P:carbohydrate metabolic process"/>
    <property type="evidence" value="ECO:0007669"/>
    <property type="project" value="InterPro"/>
</dbReference>
<organism evidence="10 11">
    <name type="scientific">Falsihalocynthiibacter arcticus</name>
    <dbReference type="NCBI Taxonomy" id="1579316"/>
    <lineage>
        <taxon>Bacteria</taxon>
        <taxon>Pseudomonadati</taxon>
        <taxon>Pseudomonadota</taxon>
        <taxon>Alphaproteobacteria</taxon>
        <taxon>Rhodobacterales</taxon>
        <taxon>Roseobacteraceae</taxon>
        <taxon>Falsihalocynthiibacter</taxon>
    </lineage>
</organism>
<dbReference type="PROSITE" id="PS51464">
    <property type="entry name" value="SIS"/>
    <property type="match status" value="1"/>
</dbReference>
<dbReference type="InterPro" id="IPR050986">
    <property type="entry name" value="GutQ/KpsF_isomerases"/>
</dbReference>